<dbReference type="AlphaFoldDB" id="A0A6J7KH98"/>
<accession>A0A6J7KH98</accession>
<organism evidence="1">
    <name type="scientific">freshwater metagenome</name>
    <dbReference type="NCBI Taxonomy" id="449393"/>
    <lineage>
        <taxon>unclassified sequences</taxon>
        <taxon>metagenomes</taxon>
        <taxon>ecological metagenomes</taxon>
    </lineage>
</organism>
<gene>
    <name evidence="1" type="ORF">UFOPK3772_01829</name>
</gene>
<reference evidence="1" key="1">
    <citation type="submission" date="2020-05" db="EMBL/GenBank/DDBJ databases">
        <authorList>
            <person name="Chiriac C."/>
            <person name="Salcher M."/>
            <person name="Ghai R."/>
            <person name="Kavagutti S V."/>
        </authorList>
    </citation>
    <scope>NUCLEOTIDE SEQUENCE</scope>
</reference>
<proteinExistence type="predicted"/>
<dbReference type="EMBL" id="CAFBNE010000058">
    <property type="protein sequence ID" value="CAB4955520.1"/>
    <property type="molecule type" value="Genomic_DNA"/>
</dbReference>
<evidence type="ECO:0000313" key="1">
    <source>
        <dbReference type="EMBL" id="CAB4955520.1"/>
    </source>
</evidence>
<name>A0A6J7KH98_9ZZZZ</name>
<protein>
    <submittedName>
        <fullName evidence="1">Unannotated protein</fullName>
    </submittedName>
</protein>
<sequence length="135" mass="15079">MLPQQQSVTFVHVAAKRSVLHLKCDVKMGQERWRRIEVYESYLAVHFDGIVGAQVSVSVSSGKCRSPNSLDEILGKGIDAFPSHSQIADTGASFIFYRIDKSRRRVGANQANIKTGYTHQRVEKIVQDEVSVSDD</sequence>